<evidence type="ECO:0000313" key="9">
    <source>
        <dbReference type="EMBL" id="KAK9822092.1"/>
    </source>
</evidence>
<keyword evidence="3" id="KW-0195">Cyclin</keyword>
<dbReference type="Gene3D" id="1.25.40.10">
    <property type="entry name" value="Tetratricopeptide repeat domain"/>
    <property type="match status" value="3"/>
</dbReference>
<feature type="region of interest" description="Disordered" evidence="5">
    <location>
        <begin position="1"/>
        <end position="21"/>
    </location>
</feature>
<keyword evidence="2" id="KW-0677">Repeat</keyword>
<dbReference type="PROSITE" id="PS51375">
    <property type="entry name" value="PPR"/>
    <property type="match status" value="8"/>
</dbReference>
<feature type="repeat" description="PPR" evidence="4">
    <location>
        <begin position="519"/>
        <end position="553"/>
    </location>
</feature>
<dbReference type="AlphaFoldDB" id="A0AAW1QLK2"/>
<dbReference type="Proteomes" id="UP001438707">
    <property type="component" value="Unassembled WGS sequence"/>
</dbReference>
<dbReference type="InterPro" id="IPR006671">
    <property type="entry name" value="Cyclin_N"/>
</dbReference>
<evidence type="ECO:0000256" key="5">
    <source>
        <dbReference type="SAM" id="MobiDB-lite"/>
    </source>
</evidence>
<comment type="caution">
    <text evidence="9">The sequence shown here is derived from an EMBL/GenBank/DDBJ whole genome shotgun (WGS) entry which is preliminary data.</text>
</comment>
<feature type="region of interest" description="Disordered" evidence="5">
    <location>
        <begin position="53"/>
        <end position="207"/>
    </location>
</feature>
<dbReference type="InterPro" id="IPR002885">
    <property type="entry name" value="PPR_rpt"/>
</dbReference>
<dbReference type="SUPFAM" id="SSF48452">
    <property type="entry name" value="TPR-like"/>
    <property type="match status" value="1"/>
</dbReference>
<evidence type="ECO:0000256" key="2">
    <source>
        <dbReference type="ARBA" id="ARBA00022737"/>
    </source>
</evidence>
<feature type="repeat" description="PPR" evidence="4">
    <location>
        <begin position="309"/>
        <end position="343"/>
    </location>
</feature>
<comment type="similarity">
    <text evidence="1">Belongs to the PPR family. P subfamily.</text>
</comment>
<dbReference type="Pfam" id="PF00134">
    <property type="entry name" value="Cyclin_N"/>
    <property type="match status" value="1"/>
</dbReference>
<feature type="repeat" description="PPR" evidence="4">
    <location>
        <begin position="379"/>
        <end position="413"/>
    </location>
</feature>
<keyword evidence="10" id="KW-1185">Reference proteome</keyword>
<evidence type="ECO:0000259" key="6">
    <source>
        <dbReference type="Pfam" id="PF00134"/>
    </source>
</evidence>
<feature type="compositionally biased region" description="Polar residues" evidence="5">
    <location>
        <begin position="106"/>
        <end position="120"/>
    </location>
</feature>
<evidence type="ECO:0000259" key="7">
    <source>
        <dbReference type="Pfam" id="PF02984"/>
    </source>
</evidence>
<feature type="domain" description="Cyclin C-terminal" evidence="7">
    <location>
        <begin position="944"/>
        <end position="990"/>
    </location>
</feature>
<organism evidence="9 10">
    <name type="scientific">Apatococcus lobatus</name>
    <dbReference type="NCBI Taxonomy" id="904363"/>
    <lineage>
        <taxon>Eukaryota</taxon>
        <taxon>Viridiplantae</taxon>
        <taxon>Chlorophyta</taxon>
        <taxon>core chlorophytes</taxon>
        <taxon>Trebouxiophyceae</taxon>
        <taxon>Chlorellales</taxon>
        <taxon>Chlorellaceae</taxon>
        <taxon>Apatococcus</taxon>
    </lineage>
</organism>
<evidence type="ECO:0000313" key="10">
    <source>
        <dbReference type="Proteomes" id="UP001438707"/>
    </source>
</evidence>
<dbReference type="Pfam" id="PF17177">
    <property type="entry name" value="PPR_long"/>
    <property type="match status" value="1"/>
</dbReference>
<evidence type="ECO:0000259" key="8">
    <source>
        <dbReference type="Pfam" id="PF17177"/>
    </source>
</evidence>
<evidence type="ECO:0000256" key="3">
    <source>
        <dbReference type="ARBA" id="ARBA00023127"/>
    </source>
</evidence>
<feature type="repeat" description="PPR" evidence="4">
    <location>
        <begin position="484"/>
        <end position="518"/>
    </location>
</feature>
<feature type="repeat" description="PPR" evidence="4">
    <location>
        <begin position="344"/>
        <end position="378"/>
    </location>
</feature>
<dbReference type="CDD" id="cd20529">
    <property type="entry name" value="CYCLIN_CCNJ-like_rpt2"/>
    <property type="match status" value="1"/>
</dbReference>
<dbReference type="Pfam" id="PF13812">
    <property type="entry name" value="PPR_3"/>
    <property type="match status" value="2"/>
</dbReference>
<feature type="compositionally biased region" description="Polar residues" evidence="5">
    <location>
        <begin position="1"/>
        <end position="11"/>
    </location>
</feature>
<dbReference type="InterPro" id="IPR033443">
    <property type="entry name" value="PROP1-like_PPR_dom"/>
</dbReference>
<dbReference type="InterPro" id="IPR011990">
    <property type="entry name" value="TPR-like_helical_dom_sf"/>
</dbReference>
<name>A0AAW1QLK2_9CHLO</name>
<feature type="domain" description="PROP1-like PPR" evidence="8">
    <location>
        <begin position="313"/>
        <end position="468"/>
    </location>
</feature>
<dbReference type="CDD" id="cd00043">
    <property type="entry name" value="CYCLIN_SF"/>
    <property type="match status" value="1"/>
</dbReference>
<dbReference type="NCBIfam" id="TIGR00756">
    <property type="entry name" value="PPR"/>
    <property type="match status" value="8"/>
</dbReference>
<evidence type="ECO:0008006" key="11">
    <source>
        <dbReference type="Google" id="ProtNLM"/>
    </source>
</evidence>
<reference evidence="9 10" key="1">
    <citation type="journal article" date="2024" name="Nat. Commun.">
        <title>Phylogenomics reveals the evolutionary origins of lichenization in chlorophyte algae.</title>
        <authorList>
            <person name="Puginier C."/>
            <person name="Libourel C."/>
            <person name="Otte J."/>
            <person name="Skaloud P."/>
            <person name="Haon M."/>
            <person name="Grisel S."/>
            <person name="Petersen M."/>
            <person name="Berrin J.G."/>
            <person name="Delaux P.M."/>
            <person name="Dal Grande F."/>
            <person name="Keller J."/>
        </authorList>
    </citation>
    <scope>NUCLEOTIDE SEQUENCE [LARGE SCALE GENOMIC DNA]</scope>
    <source>
        <strain evidence="9 10">SAG 2145</strain>
    </source>
</reference>
<feature type="domain" description="Cyclin N-terminal" evidence="6">
    <location>
        <begin position="806"/>
        <end position="868"/>
    </location>
</feature>
<dbReference type="PANTHER" id="PTHR47447">
    <property type="entry name" value="OS03G0856100 PROTEIN"/>
    <property type="match status" value="1"/>
</dbReference>
<dbReference type="InterPro" id="IPR004367">
    <property type="entry name" value="Cyclin_C-dom"/>
</dbReference>
<dbReference type="Pfam" id="PF02984">
    <property type="entry name" value="Cyclin_C"/>
    <property type="match status" value="1"/>
</dbReference>
<dbReference type="InterPro" id="IPR036915">
    <property type="entry name" value="Cyclin-like_sf"/>
</dbReference>
<sequence>MSFSTKSSEASPSERPALLNGHLEYTPFGSQARSPFSIEDLADDLASDLRVEGADDSFTSAPSLDALHRAASGQPLPANRASHPANGRRVDFTLAPPDEAAARNVFHSSGGTGRANSQPVGSAALGPRSRSTGLGSGQRGSHRQREFASMARESPMSKSFTAGSNNYSDRSRGQGRRGPSSRPARSSSGTLGSPLQPGGPAESRRGGQGFRRLWQAVTQVGRGEKLGGPDDNVPFAEMTVEDLLKVIRALPPDASAPKAIAQGLYYLDSGALAALLKELAKTGQLRRSIEIFDWLRGLEDSHELAPLADVYTYTTSISQCGSHQQLRRALELVAEMRSRGIPCNVHTYSALMNVCIKANELELALDVYKQMLAEGCVPNLVTYNTLIDVYGKTGQWEEAVKVLDALEQQGIDPEIRTYNTVIIACNMSSQAQEALRVYKRMLAVGAQPTATTYTALISAYGKIGQLERALQIFQDMVACGCERNVITYSSLISACEKAGKWELALELFNEMHREGCKPNVVTYNSLIAACAQGAQYERASQLFEQMQGKGCKPDSVTYSGLIAALAKGGQWRQALASFEQMKQNGCRPDSVVFNNVVGVLWETGIVWAQAKAVQVFQAAARQGHFRLTIHSNPDTGTLECGMHAFTVGAAVVCFMRWVTEVRKRLMGGPSSGVGDSMGHGGPLRQRLALIVNRGKPSREAAYPAIKAAISAILLASKAPLGLVEVTGGCRAEAGSLEVLTWLHSREAEVMTAMYCKTDMLRGLSSEVLLNEDSLVEARCREAFQAVQRFETSHTLDVQALPADYIAQRKQWVTIIMRSCAAFHFKEEVMHDGVLLMDRTMASQHAPSVSMLPLTAAACLLVSARQGEHPDHLPTPGQVEHVLGMRAAAISSMESNVRHMLGNDTSAISTLRCLKLFLERLGTSCYDSMPVTLVAGNSLAVLTEALQSAAFLDIRPSLAAAALLTSCREMIGSIPAWPSSLEHLTSYAETDDQGFVAAQRAVTALLASLYGLS</sequence>
<feature type="repeat" description="PPR" evidence="4">
    <location>
        <begin position="449"/>
        <end position="483"/>
    </location>
</feature>
<dbReference type="PANTHER" id="PTHR47447:SF17">
    <property type="entry name" value="OS12G0638900 PROTEIN"/>
    <property type="match status" value="1"/>
</dbReference>
<gene>
    <name evidence="9" type="ORF">WJX74_006405</name>
</gene>
<feature type="repeat" description="PPR" evidence="4">
    <location>
        <begin position="554"/>
        <end position="588"/>
    </location>
</feature>
<evidence type="ECO:0000256" key="4">
    <source>
        <dbReference type="PROSITE-ProRule" id="PRU00708"/>
    </source>
</evidence>
<accession>A0AAW1QLK2</accession>
<dbReference type="Gene3D" id="1.10.472.10">
    <property type="entry name" value="Cyclin-like"/>
    <property type="match status" value="2"/>
</dbReference>
<dbReference type="SUPFAM" id="SSF47954">
    <property type="entry name" value="Cyclin-like"/>
    <property type="match status" value="1"/>
</dbReference>
<feature type="compositionally biased region" description="Polar residues" evidence="5">
    <location>
        <begin position="156"/>
        <end position="168"/>
    </location>
</feature>
<evidence type="ECO:0000256" key="1">
    <source>
        <dbReference type="ARBA" id="ARBA00007626"/>
    </source>
</evidence>
<feature type="compositionally biased region" description="Low complexity" evidence="5">
    <location>
        <begin position="177"/>
        <end position="189"/>
    </location>
</feature>
<dbReference type="EMBL" id="JALJOS010000034">
    <property type="protein sequence ID" value="KAK9822092.1"/>
    <property type="molecule type" value="Genomic_DNA"/>
</dbReference>
<proteinExistence type="inferred from homology"/>
<protein>
    <recommendedName>
        <fullName evidence="11">Pentacotripeptide-repeat region of PRORP domain-containing protein</fullName>
    </recommendedName>
</protein>
<feature type="repeat" description="PPR" evidence="4">
    <location>
        <begin position="414"/>
        <end position="448"/>
    </location>
</feature>